<dbReference type="InterPro" id="IPR008837">
    <property type="entry name" value="Serendipity_A"/>
</dbReference>
<dbReference type="Proteomes" id="UP001153954">
    <property type="component" value="Unassembled WGS sequence"/>
</dbReference>
<dbReference type="EMBL" id="CAKOGL010000012">
    <property type="protein sequence ID" value="CAH2092876.1"/>
    <property type="molecule type" value="Genomic_DNA"/>
</dbReference>
<dbReference type="GO" id="GO:0016342">
    <property type="term" value="C:catenin complex"/>
    <property type="evidence" value="ECO:0007669"/>
    <property type="project" value="TreeGrafter"/>
</dbReference>
<comment type="caution">
    <text evidence="3">The sequence shown here is derived from an EMBL/GenBank/DDBJ whole genome shotgun (WGS) entry which is preliminary data.</text>
</comment>
<dbReference type="AlphaFoldDB" id="A0AAU9U1B0"/>
<keyword evidence="2" id="KW-0963">Cytoplasm</keyword>
<dbReference type="GO" id="GO:0005912">
    <property type="term" value="C:adherens junction"/>
    <property type="evidence" value="ECO:0007669"/>
    <property type="project" value="TreeGrafter"/>
</dbReference>
<name>A0AAU9U1B0_EUPED</name>
<comment type="subcellular location">
    <subcellularLocation>
        <location evidence="1">Cytoplasm</location>
    </subcellularLocation>
</comment>
<dbReference type="GO" id="GO:0051015">
    <property type="term" value="F:actin filament binding"/>
    <property type="evidence" value="ECO:0007669"/>
    <property type="project" value="TreeGrafter"/>
</dbReference>
<evidence type="ECO:0008006" key="5">
    <source>
        <dbReference type="Google" id="ProtNLM"/>
    </source>
</evidence>
<evidence type="ECO:0000313" key="3">
    <source>
        <dbReference type="EMBL" id="CAH2092876.1"/>
    </source>
</evidence>
<dbReference type="GO" id="GO:0005737">
    <property type="term" value="C:cytoplasm"/>
    <property type="evidence" value="ECO:0007669"/>
    <property type="project" value="UniProtKB-SubCell"/>
</dbReference>
<reference evidence="3" key="1">
    <citation type="submission" date="2022-03" db="EMBL/GenBank/DDBJ databases">
        <authorList>
            <person name="Tunstrom K."/>
        </authorList>
    </citation>
    <scope>NUCLEOTIDE SEQUENCE</scope>
</reference>
<proteinExistence type="predicted"/>
<accession>A0AAU9U1B0</accession>
<dbReference type="Gene3D" id="1.20.120.810">
    <property type="entry name" value="Vinculin, Vh2 four-helix bundle"/>
    <property type="match status" value="1"/>
</dbReference>
<evidence type="ECO:0000256" key="2">
    <source>
        <dbReference type="ARBA" id="ARBA00022490"/>
    </source>
</evidence>
<dbReference type="PANTHER" id="PTHR18914:SF33">
    <property type="entry name" value="RE47911P-RELATED"/>
    <property type="match status" value="1"/>
</dbReference>
<keyword evidence="4" id="KW-1185">Reference proteome</keyword>
<protein>
    <recommendedName>
        <fullName evidence="5">Serendipity locus protein alpha</fullName>
    </recommendedName>
</protein>
<evidence type="ECO:0000313" key="4">
    <source>
        <dbReference type="Proteomes" id="UP001153954"/>
    </source>
</evidence>
<dbReference type="GO" id="GO:0008013">
    <property type="term" value="F:beta-catenin binding"/>
    <property type="evidence" value="ECO:0007669"/>
    <property type="project" value="TreeGrafter"/>
</dbReference>
<dbReference type="GO" id="GO:0007349">
    <property type="term" value="P:cellularization"/>
    <property type="evidence" value="ECO:0007669"/>
    <property type="project" value="InterPro"/>
</dbReference>
<organism evidence="3 4">
    <name type="scientific">Euphydryas editha</name>
    <name type="common">Edith's checkerspot</name>
    <dbReference type="NCBI Taxonomy" id="104508"/>
    <lineage>
        <taxon>Eukaryota</taxon>
        <taxon>Metazoa</taxon>
        <taxon>Ecdysozoa</taxon>
        <taxon>Arthropoda</taxon>
        <taxon>Hexapoda</taxon>
        <taxon>Insecta</taxon>
        <taxon>Pterygota</taxon>
        <taxon>Neoptera</taxon>
        <taxon>Endopterygota</taxon>
        <taxon>Lepidoptera</taxon>
        <taxon>Glossata</taxon>
        <taxon>Ditrysia</taxon>
        <taxon>Papilionoidea</taxon>
        <taxon>Nymphalidae</taxon>
        <taxon>Nymphalinae</taxon>
        <taxon>Euphydryas</taxon>
    </lineage>
</organism>
<dbReference type="GO" id="GO:0098609">
    <property type="term" value="P:cell-cell adhesion"/>
    <property type="evidence" value="ECO:0007669"/>
    <property type="project" value="TreeGrafter"/>
</dbReference>
<dbReference type="PANTHER" id="PTHR18914">
    <property type="entry name" value="ALPHA CATENIN"/>
    <property type="match status" value="1"/>
</dbReference>
<evidence type="ECO:0000256" key="1">
    <source>
        <dbReference type="ARBA" id="ARBA00004496"/>
    </source>
</evidence>
<gene>
    <name evidence="3" type="ORF">EEDITHA_LOCUS8595</name>
</gene>
<sequence length="789" mass="90885">MERSYIIENTLNLTGFPKDPRSSIKYFVDILLKDVYPLLQRISENLHNNNKDEYADENNVNIRIVYTLCADQIRKCYMSMFEIIKLEHNNYVYLQESRQCIVERLSWCYQKLLSVEQLTHETLRDEIDSLDNSILVPTMYFVNWIDQTFEVLSKLSSVVYSDSCKENEELHTQWKQELVECVKGLHTSIDELLLSSMTLCRYCLHDDQHVVKARCQVVLRETKALLSELIDGNLDMVQPTIYNLKFPIMPSNVNLLIDVLKDVLYALETNTNTALLALVIHCFSQSVTPADILKSHFEKSPKGKCTCHESDEDFEEKCSFIKEFDLHNERLLQIGSFAMSCSSDQKRTLCLRSGLASLEALDPYLVPAVMLSPQSHHSSILINIWNQESMQIRDNVFLIVDPAAFSDKARQLMHQKLLEITKECTYNNNKICAVINIGSVVFEFFNAYEKFEPDALTCQEQLGPLLKNLNKVQEECKVVSNFLSSADDYIYELKKKTKTTTVTVDKLIKRLKLLYTIVKRINSLLNPKENDDEFYEEPLQNKNITHTLNFVNGNTYINSPKKQVNNVTRSIFTRTNIRSSTSRFPLAILTKRLNSKKINDLSFSIQFDEFSNLSEIKSKNRETSILYSPFKPRSSLRKAVLSRLCLVPFDKKNILELKAQPEQSLRLEKESYMDDDTSLQITDVLNQINDLTTNISTKTRWPFNSTGLIEKPLQSCNGSRNNILKISINNESNFEYTWNISVNNSKDEIASTSNISQPSDVNTLERINDLNLVESKLSDLKCGHIETSL</sequence>
<dbReference type="Pfam" id="PF05482">
    <property type="entry name" value="Serendipity_A"/>
    <property type="match status" value="1"/>
</dbReference>
<dbReference type="GO" id="GO:0016477">
    <property type="term" value="P:cell migration"/>
    <property type="evidence" value="ECO:0007669"/>
    <property type="project" value="TreeGrafter"/>
</dbReference>